<evidence type="ECO:0000313" key="2">
    <source>
        <dbReference type="EMBL" id="MCA9381332.1"/>
    </source>
</evidence>
<name>A0A955L1V6_9BACT</name>
<dbReference type="InterPro" id="IPR015032">
    <property type="entry name" value="ThsB__TIR-like_domain"/>
</dbReference>
<dbReference type="Gene3D" id="3.40.50.9200">
    <property type="entry name" value="Hypothetical protein MTH538"/>
    <property type="match status" value="1"/>
</dbReference>
<dbReference type="Proteomes" id="UP000775877">
    <property type="component" value="Unassembled WGS sequence"/>
</dbReference>
<dbReference type="InterPro" id="IPR036490">
    <property type="entry name" value="ThsB_TIR-like_sf"/>
</dbReference>
<dbReference type="SUPFAM" id="SSF52206">
    <property type="entry name" value="Hypothetical protein MTH538"/>
    <property type="match status" value="1"/>
</dbReference>
<comment type="caution">
    <text evidence="2">The sequence shown here is derived from an EMBL/GenBank/DDBJ whole genome shotgun (WGS) entry which is preliminary data.</text>
</comment>
<gene>
    <name evidence="2" type="ORF">KC678_03640</name>
</gene>
<dbReference type="EMBL" id="JAGQLJ010000079">
    <property type="protein sequence ID" value="MCA9381332.1"/>
    <property type="molecule type" value="Genomic_DNA"/>
</dbReference>
<sequence length="160" mass="18198">MDKSHNIFISHYGKDDKHVQSLKARLKGQGYNIRNFSIDSTKHKDGRIPSKPVIERFLRMRINWSSTFICLVGPKTHTRPWVDHEINEAIKQGKRIIGVYTHGSKETAELPKNLEKVASNLIGWNSIDKIGDIISGKNYPIENSDGKVVTDSFGRPDIRC</sequence>
<reference evidence="2" key="1">
    <citation type="submission" date="2020-04" db="EMBL/GenBank/DDBJ databases">
        <authorList>
            <person name="Zhang T."/>
        </authorList>
    </citation>
    <scope>NUCLEOTIDE SEQUENCE</scope>
    <source>
        <strain evidence="2">HKST-UBA13</strain>
    </source>
</reference>
<dbReference type="Pfam" id="PF08937">
    <property type="entry name" value="ThsB_TIR"/>
    <property type="match status" value="1"/>
</dbReference>
<dbReference type="AlphaFoldDB" id="A0A955L1V6"/>
<accession>A0A955L1V6</accession>
<proteinExistence type="predicted"/>
<feature type="domain" description="Thoeris protein ThsB TIR-like" evidence="1">
    <location>
        <begin position="8"/>
        <end position="105"/>
    </location>
</feature>
<evidence type="ECO:0000313" key="3">
    <source>
        <dbReference type="Proteomes" id="UP000775877"/>
    </source>
</evidence>
<organism evidence="2 3">
    <name type="scientific">Candidatus Dojkabacteria bacterium</name>
    <dbReference type="NCBI Taxonomy" id="2099670"/>
    <lineage>
        <taxon>Bacteria</taxon>
        <taxon>Candidatus Dojkabacteria</taxon>
    </lineage>
</organism>
<reference evidence="2" key="2">
    <citation type="journal article" date="2021" name="Microbiome">
        <title>Successional dynamics and alternative stable states in a saline activated sludge microbial community over 9 years.</title>
        <authorList>
            <person name="Wang Y."/>
            <person name="Ye J."/>
            <person name="Ju F."/>
            <person name="Liu L."/>
            <person name="Boyd J.A."/>
            <person name="Deng Y."/>
            <person name="Parks D.H."/>
            <person name="Jiang X."/>
            <person name="Yin X."/>
            <person name="Woodcroft B.J."/>
            <person name="Tyson G.W."/>
            <person name="Hugenholtz P."/>
            <person name="Polz M.F."/>
            <person name="Zhang T."/>
        </authorList>
    </citation>
    <scope>NUCLEOTIDE SEQUENCE</scope>
    <source>
        <strain evidence="2">HKST-UBA13</strain>
    </source>
</reference>
<evidence type="ECO:0000259" key="1">
    <source>
        <dbReference type="Pfam" id="PF08937"/>
    </source>
</evidence>
<protein>
    <submittedName>
        <fullName evidence="2">TIR domain-containing protein</fullName>
    </submittedName>
</protein>